<dbReference type="HOGENOM" id="CLU_1480411_0_0_6"/>
<dbReference type="AlphaFoldDB" id="I1XM55"/>
<name>I1XM55_METNJ</name>
<gene>
    <name evidence="1" type="ordered locus">Q7A_2686</name>
</gene>
<dbReference type="EMBL" id="CP003390">
    <property type="protein sequence ID" value="AFI85474.1"/>
    <property type="molecule type" value="Genomic_DNA"/>
</dbReference>
<reference evidence="1 2" key="2">
    <citation type="journal article" date="2013" name="Int. J. Syst. Evol. Microbiol.">
        <title>Methylophaga nitratireducenticrescens sp. nov. and Methylophaga frappieri sp. nov., isolated from the biofilm of the methanol-fed denitrification system treating the seawater at the Montreal Biodome.</title>
        <authorList>
            <person name="Villeneuve C."/>
            <person name="Martineau C."/>
            <person name="Mauffrey F."/>
            <person name="Villemur R."/>
        </authorList>
    </citation>
    <scope>NUCLEOTIDE SEQUENCE [LARGE SCALE GENOMIC DNA]</scope>
    <source>
        <strain evidence="1 2">JAM1</strain>
    </source>
</reference>
<dbReference type="KEGG" id="mej:Q7A_2686"/>
<sequence>MGKLAPSVIDCQIYEAGEACNDLLELGVSPEPSKSNKSSQLEISEIAESHDPEEMENPIDLTYLHSAENSITLPETFTQRWSYAKVSQKQKNTKQLQFIATKCLIARRENSRECLELLELGIAPRLYLNNQTYLEKIFKTIASATEKSDPSLLKDLDVYTHEFASENGISLPESYTSRWPKP</sequence>
<dbReference type="STRING" id="754476.Q7A_2686"/>
<accession>I1XM55</accession>
<dbReference type="PATRIC" id="fig|754476.3.peg.2634"/>
<evidence type="ECO:0000313" key="1">
    <source>
        <dbReference type="EMBL" id="AFI85474.1"/>
    </source>
</evidence>
<evidence type="ECO:0000313" key="2">
    <source>
        <dbReference type="Proteomes" id="UP000009144"/>
    </source>
</evidence>
<dbReference type="Proteomes" id="UP000009144">
    <property type="component" value="Chromosome"/>
</dbReference>
<organism evidence="1 2">
    <name type="scientific">Methylophaga nitratireducenticrescens</name>
    <dbReference type="NCBI Taxonomy" id="754476"/>
    <lineage>
        <taxon>Bacteria</taxon>
        <taxon>Pseudomonadati</taxon>
        <taxon>Pseudomonadota</taxon>
        <taxon>Gammaproteobacteria</taxon>
        <taxon>Thiotrichales</taxon>
        <taxon>Piscirickettsiaceae</taxon>
        <taxon>Methylophaga</taxon>
    </lineage>
</organism>
<reference evidence="1 2" key="1">
    <citation type="journal article" date="2012" name="J. Bacteriol.">
        <title>Complete genome sequences of Methylophaga sp. strain JAM1 and Methylophaga sp. strain JAM7.</title>
        <authorList>
            <person name="Villeneuve C."/>
            <person name="Martineau C."/>
            <person name="Mauffrey F."/>
            <person name="Villemur R."/>
        </authorList>
    </citation>
    <scope>NUCLEOTIDE SEQUENCE [LARGE SCALE GENOMIC DNA]</scope>
    <source>
        <strain evidence="1 2">JAM1</strain>
    </source>
</reference>
<proteinExistence type="predicted"/>
<protein>
    <submittedName>
        <fullName evidence="1">Uncharacterized protein</fullName>
    </submittedName>
</protein>
<keyword evidence="2" id="KW-1185">Reference proteome</keyword>